<organism evidence="1 2">
    <name type="scientific">Pinctada imbricata</name>
    <name type="common">Atlantic pearl-oyster</name>
    <name type="synonym">Pinctada martensii</name>
    <dbReference type="NCBI Taxonomy" id="66713"/>
    <lineage>
        <taxon>Eukaryota</taxon>
        <taxon>Metazoa</taxon>
        <taxon>Spiralia</taxon>
        <taxon>Lophotrochozoa</taxon>
        <taxon>Mollusca</taxon>
        <taxon>Bivalvia</taxon>
        <taxon>Autobranchia</taxon>
        <taxon>Pteriomorphia</taxon>
        <taxon>Pterioida</taxon>
        <taxon>Pterioidea</taxon>
        <taxon>Pteriidae</taxon>
        <taxon>Pinctada</taxon>
    </lineage>
</organism>
<dbReference type="AlphaFoldDB" id="A0AA88YKP2"/>
<comment type="caution">
    <text evidence="1">The sequence shown here is derived from an EMBL/GenBank/DDBJ whole genome shotgun (WGS) entry which is preliminary data.</text>
</comment>
<keyword evidence="2" id="KW-1185">Reference proteome</keyword>
<sequence>MRLTGMPVVTQFGASYWDACSHSLVRLTEMPAVTQFDASYWDTCSHKDWCLIPLRPVLECRMPTLTTRQAFLVSLQEDMPKPKEKLRGLKRLEISPPRSLRDLRNIISSELRNVSKKLSRLERAYYGIGKSLQDEG</sequence>
<protein>
    <submittedName>
        <fullName evidence="1">Uncharacterized protein</fullName>
    </submittedName>
</protein>
<reference evidence="1" key="1">
    <citation type="submission" date="2019-08" db="EMBL/GenBank/DDBJ databases">
        <title>The improved chromosome-level genome for the pearl oyster Pinctada fucata martensii using PacBio sequencing and Hi-C.</title>
        <authorList>
            <person name="Zheng Z."/>
        </authorList>
    </citation>
    <scope>NUCLEOTIDE SEQUENCE</scope>
    <source>
        <strain evidence="1">ZZ-2019</strain>
        <tissue evidence="1">Adductor muscle</tissue>
    </source>
</reference>
<name>A0AA88YKP2_PINIB</name>
<proteinExistence type="predicted"/>
<accession>A0AA88YKP2</accession>
<gene>
    <name evidence="1" type="ORF">FSP39_003795</name>
</gene>
<evidence type="ECO:0000313" key="1">
    <source>
        <dbReference type="EMBL" id="KAK3101465.1"/>
    </source>
</evidence>
<evidence type="ECO:0000313" key="2">
    <source>
        <dbReference type="Proteomes" id="UP001186944"/>
    </source>
</evidence>
<dbReference type="EMBL" id="VSWD01000005">
    <property type="protein sequence ID" value="KAK3101465.1"/>
    <property type="molecule type" value="Genomic_DNA"/>
</dbReference>
<dbReference type="Proteomes" id="UP001186944">
    <property type="component" value="Unassembled WGS sequence"/>
</dbReference>